<organism evidence="2 3">
    <name type="scientific">Faecalicatena orotica</name>
    <dbReference type="NCBI Taxonomy" id="1544"/>
    <lineage>
        <taxon>Bacteria</taxon>
        <taxon>Bacillati</taxon>
        <taxon>Bacillota</taxon>
        <taxon>Clostridia</taxon>
        <taxon>Lachnospirales</taxon>
        <taxon>Lachnospiraceae</taxon>
        <taxon>Faecalicatena</taxon>
    </lineage>
</organism>
<proteinExistence type="predicted"/>
<evidence type="ECO:0000313" key="3">
    <source>
        <dbReference type="Proteomes" id="UP000245845"/>
    </source>
</evidence>
<dbReference type="GO" id="GO:0016787">
    <property type="term" value="F:hydrolase activity"/>
    <property type="evidence" value="ECO:0007669"/>
    <property type="project" value="UniProtKB-KW"/>
</dbReference>
<keyword evidence="3" id="KW-1185">Reference proteome</keyword>
<dbReference type="OrthoDB" id="6381507at2"/>
<comment type="caution">
    <text evidence="2">The sequence shown here is derived from an EMBL/GenBank/DDBJ whole genome shotgun (WGS) entry which is preliminary data.</text>
</comment>
<sequence length="457" mass="51797">MKYHIYGAIHKHAKKILKRDNSLPATVKIVDFPPTILDELEQNSMNKEIEINGEIYSGIKKSDIYPVENLVANEEFKNCPMSFSMKGHTLKKLKKFEMAEGLWKQFLESSYIPIGYKYSGLHYGGYIAEKASWCLPSWIWTNAAVVRYHCLVGEMDKAKKLGDIILLNQHISGGWIVRIDYMDDGAHPILAPNDSCYIAHNCCLKLFQSTHDEKYLNAAEKTAAWIMETARKDGMVLFGYDIKMKYWITKKNIVDIGFTAGLFAELFSLTGKKVYRDFLEGFVNKYIDIFYIKGKKCFATCIDENDRIHGGAFGRGQGWALEGLIPTYRVLQSDSIRNIIEETVETLLHCQTSDGGWAYNLLSPLMGIDCKAVPVIAKALLEWSKVVHSTVYDEAISKAMYWCKKNTVAKGEAAGGIFSYTVEGAIVHNKYTSTALVYASSYALEVEHERMREINYS</sequence>
<dbReference type="SUPFAM" id="SSF48208">
    <property type="entry name" value="Six-hairpin glycosidases"/>
    <property type="match status" value="1"/>
</dbReference>
<dbReference type="GO" id="GO:0005975">
    <property type="term" value="P:carbohydrate metabolic process"/>
    <property type="evidence" value="ECO:0007669"/>
    <property type="project" value="InterPro"/>
</dbReference>
<dbReference type="RefSeq" id="WP_109733767.1">
    <property type="nucleotide sequence ID" value="NZ_BAAACK010000008.1"/>
</dbReference>
<dbReference type="Proteomes" id="UP000245845">
    <property type="component" value="Unassembled WGS sequence"/>
</dbReference>
<keyword evidence="1 2" id="KW-0378">Hydrolase</keyword>
<name>A0A2Y9BP21_9FIRM</name>
<evidence type="ECO:0000256" key="1">
    <source>
        <dbReference type="ARBA" id="ARBA00022801"/>
    </source>
</evidence>
<reference evidence="2 3" key="1">
    <citation type="submission" date="2018-05" db="EMBL/GenBank/DDBJ databases">
        <title>The Hungate 1000. A catalogue of reference genomes from the rumen microbiome.</title>
        <authorList>
            <person name="Kelly W."/>
        </authorList>
    </citation>
    <scope>NUCLEOTIDE SEQUENCE [LARGE SCALE GENOMIC DNA]</scope>
    <source>
        <strain evidence="2 3">NLAE-zl-C242</strain>
    </source>
</reference>
<dbReference type="InterPro" id="IPR008928">
    <property type="entry name" value="6-hairpin_glycosidase_sf"/>
</dbReference>
<dbReference type="InterPro" id="IPR012341">
    <property type="entry name" value="6hp_glycosidase-like_sf"/>
</dbReference>
<dbReference type="EMBL" id="QGDL01000021">
    <property type="protein sequence ID" value="PWJ20748.1"/>
    <property type="molecule type" value="Genomic_DNA"/>
</dbReference>
<protein>
    <submittedName>
        <fullName evidence="2">Glycosyl hydrolase family 88</fullName>
    </submittedName>
</protein>
<dbReference type="AlphaFoldDB" id="A0A2Y9BP21"/>
<evidence type="ECO:0000313" key="2">
    <source>
        <dbReference type="EMBL" id="PWJ20748.1"/>
    </source>
</evidence>
<dbReference type="Pfam" id="PF07470">
    <property type="entry name" value="Glyco_hydro_88"/>
    <property type="match status" value="1"/>
</dbReference>
<gene>
    <name evidence="2" type="ORF">A8806_12164</name>
</gene>
<dbReference type="InterPro" id="IPR010905">
    <property type="entry name" value="Glyco_hydro_88"/>
</dbReference>
<dbReference type="Gene3D" id="1.50.10.10">
    <property type="match status" value="1"/>
</dbReference>
<accession>A0A2Y9BP21</accession>